<dbReference type="Proteomes" id="UP001596990">
    <property type="component" value="Unassembled WGS sequence"/>
</dbReference>
<name>A0ABW3L1K7_9BACI</name>
<dbReference type="PRINTS" id="PR00420">
    <property type="entry name" value="RNGMNOXGNASE"/>
</dbReference>
<dbReference type="Pfam" id="PF01494">
    <property type="entry name" value="FAD_binding_3"/>
    <property type="match status" value="1"/>
</dbReference>
<dbReference type="EC" id="1.-.-.-" evidence="3"/>
<comment type="caution">
    <text evidence="3">The sequence shown here is derived from an EMBL/GenBank/DDBJ whole genome shotgun (WGS) entry which is preliminary data.</text>
</comment>
<dbReference type="EMBL" id="JBHTKL010000005">
    <property type="protein sequence ID" value="MFD1019951.1"/>
    <property type="molecule type" value="Genomic_DNA"/>
</dbReference>
<dbReference type="PANTHER" id="PTHR43476">
    <property type="entry name" value="3-(3-HYDROXY-PHENYL)PROPIONATE/3-HYDROXYCINNAMIC ACID HYDROXYLASE"/>
    <property type="match status" value="1"/>
</dbReference>
<sequence>MRQKSYDVIIIGARAAGASLGILLGRQGKRVLMIDKATFPSDTLSTHHMSHVRYLDKLGVLEDVEARGYRKITRMRTYVGNSFIEGPRTDYTIIPKRDYLDHVLIKHATGYDNVHLLEGTIVQGLKWENDRVTGVKTNAPGFEEVSGELIVGADGMRSKVATWVNAETYLSEKAVRPVFYGYYQGIDPLEETATEIFLQNGRIGFLFPMEPGRYCLGLEIHQDEFKRFAADPEREFESHYQQLYRMDKRLRNSELEGRIVGSPGVENFIRKPYGKGWALIGDAAHSKDPSTGLGINDAFMQAFLLSDAIEARDEGTKWSDAMEVFHQKRDEAILPAYELTVDYIRGLRAWTEEEHAYFDAMAANPIVWSKLVSHLPQVLREKAKGSPILWESVRMESNSFLKGGQ</sequence>
<reference evidence="4" key="1">
    <citation type="journal article" date="2019" name="Int. J. Syst. Evol. Microbiol.">
        <title>The Global Catalogue of Microorganisms (GCM) 10K type strain sequencing project: providing services to taxonomists for standard genome sequencing and annotation.</title>
        <authorList>
            <consortium name="The Broad Institute Genomics Platform"/>
            <consortium name="The Broad Institute Genome Sequencing Center for Infectious Disease"/>
            <person name="Wu L."/>
            <person name="Ma J."/>
        </authorList>
    </citation>
    <scope>NUCLEOTIDE SEQUENCE [LARGE SCALE GENOMIC DNA]</scope>
    <source>
        <strain evidence="4">CCUG 56607</strain>
    </source>
</reference>
<dbReference type="PANTHER" id="PTHR43476:SF5">
    <property type="entry name" value="FAD-DEPENDENT MONOOXYGENASE"/>
    <property type="match status" value="1"/>
</dbReference>
<evidence type="ECO:0000313" key="3">
    <source>
        <dbReference type="EMBL" id="MFD1019951.1"/>
    </source>
</evidence>
<proteinExistence type="predicted"/>
<organism evidence="3 4">
    <name type="scientific">Thalassobacillus hwangdonensis</name>
    <dbReference type="NCBI Taxonomy" id="546108"/>
    <lineage>
        <taxon>Bacteria</taxon>
        <taxon>Bacillati</taxon>
        <taxon>Bacillota</taxon>
        <taxon>Bacilli</taxon>
        <taxon>Bacillales</taxon>
        <taxon>Bacillaceae</taxon>
        <taxon>Thalassobacillus</taxon>
    </lineage>
</organism>
<evidence type="ECO:0000256" key="1">
    <source>
        <dbReference type="ARBA" id="ARBA00023002"/>
    </source>
</evidence>
<keyword evidence="4" id="KW-1185">Reference proteome</keyword>
<dbReference type="InterPro" id="IPR036188">
    <property type="entry name" value="FAD/NAD-bd_sf"/>
</dbReference>
<gene>
    <name evidence="3" type="ORF">ACFQ2J_12265</name>
</gene>
<protein>
    <submittedName>
        <fullName evidence="3">NAD(P)/FAD-dependent oxidoreductase</fullName>
        <ecNumber evidence="3">1.-.-.-</ecNumber>
    </submittedName>
</protein>
<dbReference type="Gene3D" id="3.50.50.60">
    <property type="entry name" value="FAD/NAD(P)-binding domain"/>
    <property type="match status" value="1"/>
</dbReference>
<dbReference type="InterPro" id="IPR050631">
    <property type="entry name" value="PheA/TfdB_FAD_monoxygenase"/>
</dbReference>
<keyword evidence="1 3" id="KW-0560">Oxidoreductase</keyword>
<dbReference type="RefSeq" id="WP_386060696.1">
    <property type="nucleotide sequence ID" value="NZ_JBHTKL010000005.1"/>
</dbReference>
<dbReference type="InterPro" id="IPR002938">
    <property type="entry name" value="FAD-bd"/>
</dbReference>
<feature type="domain" description="FAD-binding" evidence="2">
    <location>
        <begin position="6"/>
        <end position="331"/>
    </location>
</feature>
<evidence type="ECO:0000259" key="2">
    <source>
        <dbReference type="Pfam" id="PF01494"/>
    </source>
</evidence>
<accession>A0ABW3L1K7</accession>
<dbReference type="SUPFAM" id="SSF51905">
    <property type="entry name" value="FAD/NAD(P)-binding domain"/>
    <property type="match status" value="1"/>
</dbReference>
<evidence type="ECO:0000313" key="4">
    <source>
        <dbReference type="Proteomes" id="UP001596990"/>
    </source>
</evidence>
<dbReference type="GO" id="GO:0016491">
    <property type="term" value="F:oxidoreductase activity"/>
    <property type="evidence" value="ECO:0007669"/>
    <property type="project" value="UniProtKB-KW"/>
</dbReference>